<dbReference type="KEGG" id="phm:PSMK_17330"/>
<dbReference type="Pfam" id="PF07784">
    <property type="entry name" value="DUF1622"/>
    <property type="match status" value="1"/>
</dbReference>
<dbReference type="PANTHER" id="PTHR38468">
    <property type="entry name" value="SLL0939 PROTEIN"/>
    <property type="match status" value="1"/>
</dbReference>
<dbReference type="AlphaFoldDB" id="I0IF54"/>
<proteinExistence type="predicted"/>
<reference evidence="3 4" key="1">
    <citation type="submission" date="2012-02" db="EMBL/GenBank/DDBJ databases">
        <title>Complete genome sequence of Phycisphaera mikurensis NBRC 102666.</title>
        <authorList>
            <person name="Ankai A."/>
            <person name="Hosoyama A."/>
            <person name="Terui Y."/>
            <person name="Sekine M."/>
            <person name="Fukai R."/>
            <person name="Kato Y."/>
            <person name="Nakamura S."/>
            <person name="Yamada-Narita S."/>
            <person name="Kawakoshi A."/>
            <person name="Fukunaga Y."/>
            <person name="Yamazaki S."/>
            <person name="Fujita N."/>
        </authorList>
    </citation>
    <scope>NUCLEOTIDE SEQUENCE [LARGE SCALE GENOMIC DNA]</scope>
    <source>
        <strain evidence="4">NBRC 102666 / KCTC 22515 / FYK2301M01</strain>
    </source>
</reference>
<evidence type="ECO:0000256" key="2">
    <source>
        <dbReference type="SAM" id="Phobius"/>
    </source>
</evidence>
<sequence length="145" mass="15514">MPPIPLLALAKPHWFVAGAEACATAIEGIGILIILFGGLFCLGRYALGRLRGDGEDAGYARLRERLGRAILLGLEFLVAADIVATVLIDPTLESAAALGLIVVIRTFLSWSLEVELEGRWPWQGRAHAADPAGRSDPSTVRDAQE</sequence>
<feature type="region of interest" description="Disordered" evidence="1">
    <location>
        <begin position="126"/>
        <end position="145"/>
    </location>
</feature>
<dbReference type="RefSeq" id="WP_014437110.1">
    <property type="nucleotide sequence ID" value="NC_017080.1"/>
</dbReference>
<dbReference type="HOGENOM" id="CLU_136765_0_0_0"/>
<keyword evidence="2" id="KW-0472">Membrane</keyword>
<dbReference type="STRING" id="1142394.PSMK_17330"/>
<feature type="transmembrane region" description="Helical" evidence="2">
    <location>
        <begin position="28"/>
        <end position="47"/>
    </location>
</feature>
<evidence type="ECO:0000256" key="1">
    <source>
        <dbReference type="SAM" id="MobiDB-lite"/>
    </source>
</evidence>
<gene>
    <name evidence="3" type="ordered locus">PSMK_17330</name>
</gene>
<evidence type="ECO:0000313" key="3">
    <source>
        <dbReference type="EMBL" id="BAM03892.1"/>
    </source>
</evidence>
<keyword evidence="2" id="KW-0812">Transmembrane</keyword>
<feature type="transmembrane region" description="Helical" evidence="2">
    <location>
        <begin position="68"/>
        <end position="88"/>
    </location>
</feature>
<protein>
    <recommendedName>
        <fullName evidence="5">DUF1622 domain-containing protein</fullName>
    </recommendedName>
</protein>
<dbReference type="eggNOG" id="COG4828">
    <property type="taxonomic scope" value="Bacteria"/>
</dbReference>
<dbReference type="InterPro" id="IPR012427">
    <property type="entry name" value="DUF1622"/>
</dbReference>
<keyword evidence="4" id="KW-1185">Reference proteome</keyword>
<keyword evidence="2" id="KW-1133">Transmembrane helix</keyword>
<dbReference type="Proteomes" id="UP000007881">
    <property type="component" value="Chromosome"/>
</dbReference>
<evidence type="ECO:0000313" key="4">
    <source>
        <dbReference type="Proteomes" id="UP000007881"/>
    </source>
</evidence>
<organism evidence="3 4">
    <name type="scientific">Phycisphaera mikurensis (strain NBRC 102666 / KCTC 22515 / FYK2301M01)</name>
    <dbReference type="NCBI Taxonomy" id="1142394"/>
    <lineage>
        <taxon>Bacteria</taxon>
        <taxon>Pseudomonadati</taxon>
        <taxon>Planctomycetota</taxon>
        <taxon>Phycisphaerae</taxon>
        <taxon>Phycisphaerales</taxon>
        <taxon>Phycisphaeraceae</taxon>
        <taxon>Phycisphaera</taxon>
    </lineage>
</organism>
<dbReference type="PANTHER" id="PTHR38468:SF1">
    <property type="entry name" value="SLL0939 PROTEIN"/>
    <property type="match status" value="1"/>
</dbReference>
<evidence type="ECO:0008006" key="5">
    <source>
        <dbReference type="Google" id="ProtNLM"/>
    </source>
</evidence>
<name>I0IF54_PHYMF</name>
<dbReference type="OrthoDB" id="9812897at2"/>
<accession>I0IF54</accession>
<dbReference type="EMBL" id="AP012338">
    <property type="protein sequence ID" value="BAM03892.1"/>
    <property type="molecule type" value="Genomic_DNA"/>
</dbReference>